<gene>
    <name evidence="2" type="ORF">C8N25_111124</name>
</gene>
<name>A0A3E0DWE9_9BACT</name>
<keyword evidence="3" id="KW-1185">Reference proteome</keyword>
<proteinExistence type="predicted"/>
<keyword evidence="1" id="KW-1133">Transmembrane helix</keyword>
<sequence>MDPEKGKERFIKHFTPYRKYWWKLTLPGAIFFALGTHFLINRTISWDFLKSEEFYLKLFVYLIFTSFTNYYIL</sequence>
<reference evidence="2 3" key="1">
    <citation type="submission" date="2018-08" db="EMBL/GenBank/DDBJ databases">
        <title>Genomic Encyclopedia of Archaeal and Bacterial Type Strains, Phase II (KMG-II): from individual species to whole genera.</title>
        <authorList>
            <person name="Goeker M."/>
        </authorList>
    </citation>
    <scope>NUCLEOTIDE SEQUENCE [LARGE SCALE GENOMIC DNA]</scope>
    <source>
        <strain evidence="2 3">DSM 15986</strain>
    </source>
</reference>
<organism evidence="2 3">
    <name type="scientific">Algoriphagus antarcticus</name>
    <dbReference type="NCBI Taxonomy" id="238540"/>
    <lineage>
        <taxon>Bacteria</taxon>
        <taxon>Pseudomonadati</taxon>
        <taxon>Bacteroidota</taxon>
        <taxon>Cytophagia</taxon>
        <taxon>Cytophagales</taxon>
        <taxon>Cyclobacteriaceae</taxon>
        <taxon>Algoriphagus</taxon>
    </lineage>
</organism>
<evidence type="ECO:0000313" key="3">
    <source>
        <dbReference type="Proteomes" id="UP000256405"/>
    </source>
</evidence>
<comment type="caution">
    <text evidence="2">The sequence shown here is derived from an EMBL/GenBank/DDBJ whole genome shotgun (WGS) entry which is preliminary data.</text>
</comment>
<dbReference type="Proteomes" id="UP000256405">
    <property type="component" value="Unassembled WGS sequence"/>
</dbReference>
<dbReference type="RefSeq" id="WP_086540248.1">
    <property type="nucleotide sequence ID" value="NZ_MSSW01000008.1"/>
</dbReference>
<evidence type="ECO:0000313" key="2">
    <source>
        <dbReference type="EMBL" id="REG87145.1"/>
    </source>
</evidence>
<protein>
    <submittedName>
        <fullName evidence="2">Uncharacterized protein</fullName>
    </submittedName>
</protein>
<dbReference type="AlphaFoldDB" id="A0A3E0DWE9"/>
<feature type="transmembrane region" description="Helical" evidence="1">
    <location>
        <begin position="20"/>
        <end position="39"/>
    </location>
</feature>
<feature type="transmembrane region" description="Helical" evidence="1">
    <location>
        <begin position="54"/>
        <end position="72"/>
    </location>
</feature>
<accession>A0A3E0DWE9</accession>
<evidence type="ECO:0000256" key="1">
    <source>
        <dbReference type="SAM" id="Phobius"/>
    </source>
</evidence>
<keyword evidence="1" id="KW-0812">Transmembrane</keyword>
<keyword evidence="1" id="KW-0472">Membrane</keyword>
<dbReference type="EMBL" id="QUNF01000011">
    <property type="protein sequence ID" value="REG87145.1"/>
    <property type="molecule type" value="Genomic_DNA"/>
</dbReference>